<evidence type="ECO:0000313" key="8">
    <source>
        <dbReference type="EMBL" id="KAG0648699.1"/>
    </source>
</evidence>
<keyword evidence="6" id="KW-0732">Signal</keyword>
<dbReference type="GO" id="GO:0030599">
    <property type="term" value="F:pectinesterase activity"/>
    <property type="evidence" value="ECO:0007669"/>
    <property type="project" value="UniProtKB-EC"/>
</dbReference>
<dbReference type="EC" id="3.1.1.11" evidence="3"/>
<dbReference type="PANTHER" id="PTHR31321:SF137">
    <property type="entry name" value="PECTIN METHYL ESTERASE (EUROFUNG)"/>
    <property type="match status" value="1"/>
</dbReference>
<proteinExistence type="inferred from homology"/>
<evidence type="ECO:0000256" key="6">
    <source>
        <dbReference type="SAM" id="SignalP"/>
    </source>
</evidence>
<keyword evidence="4" id="KW-0378">Hydrolase</keyword>
<dbReference type="Gene3D" id="2.160.20.10">
    <property type="entry name" value="Single-stranded right-handed beta-helix, Pectin lyase-like"/>
    <property type="match status" value="1"/>
</dbReference>
<feature type="signal peptide" evidence="6">
    <location>
        <begin position="1"/>
        <end position="19"/>
    </location>
</feature>
<keyword evidence="9" id="KW-1185">Reference proteome</keyword>
<comment type="pathway">
    <text evidence="1">Glycan metabolism; pectin degradation; 2-dehydro-3-deoxy-D-gluconate from pectin: step 1/5.</text>
</comment>
<protein>
    <recommendedName>
        <fullName evidence="3">pectinesterase</fullName>
        <ecNumber evidence="3">3.1.1.11</ecNumber>
    </recommendedName>
</protein>
<accession>A0A9P6VJ30</accession>
<dbReference type="EMBL" id="VNKQ01000009">
    <property type="protein sequence ID" value="KAG0648699.1"/>
    <property type="molecule type" value="Genomic_DNA"/>
</dbReference>
<comment type="similarity">
    <text evidence="2">Belongs to the pectinesterase family.</text>
</comment>
<reference evidence="8" key="1">
    <citation type="submission" date="2019-07" db="EMBL/GenBank/DDBJ databases">
        <title>Hyphodiscus hymeniophilus genome sequencing and assembly.</title>
        <authorList>
            <person name="Kramer G."/>
            <person name="Nodwell J."/>
        </authorList>
    </citation>
    <scope>NUCLEOTIDE SEQUENCE</scope>
    <source>
        <strain evidence="8">ATCC 34498</strain>
    </source>
</reference>
<dbReference type="SUPFAM" id="SSF51126">
    <property type="entry name" value="Pectin lyase-like"/>
    <property type="match status" value="1"/>
</dbReference>
<evidence type="ECO:0000313" key="9">
    <source>
        <dbReference type="Proteomes" id="UP000785200"/>
    </source>
</evidence>
<dbReference type="AlphaFoldDB" id="A0A9P6VJ30"/>
<comment type="caution">
    <text evidence="8">The sequence shown here is derived from an EMBL/GenBank/DDBJ whole genome shotgun (WGS) entry which is preliminary data.</text>
</comment>
<sequence length="408" mass="44909">MAKLDLVVYVAFFLSFVAAWDIGNYHDRSSCQAYSRNPLDGCDSRMTVLVGRKSKFKTVQSAVSSLPNNTGEIDFSKMLKDIVVDSRIAPYVILIESGNYTEQVNVTRRGPTYLIGQTAHPKNQSYNTVNIIWAAIAVTGLDNAFTSTLTVAPNLNASLTGSGPIGFAVPDNTPFGCVDFRTYNLNFINDFAPYSDDPSLALSISRANGGFYYTGFYSYQDTIYVGKLGNAYFKNCEVAGQTDFFYGFGTAWVEQTSIALRNCGGGITAWKGTNTTFVNKYGIYVVDSNVHAANSSIAPVIVGKCALGRPWQNKNSQMRAIFARTYLDKSILSTGFIDWDPTRYNNYTVQAEYHDYGPGYNATGRAIAKFDVQLTAAQYEPYSSPALVFQYPDGSGRFGNVGWIDWSV</sequence>
<evidence type="ECO:0000256" key="1">
    <source>
        <dbReference type="ARBA" id="ARBA00005184"/>
    </source>
</evidence>
<keyword evidence="5" id="KW-0063">Aspartyl esterase</keyword>
<gene>
    <name evidence="8" type="ORF">D0Z07_4660</name>
</gene>
<evidence type="ECO:0000259" key="7">
    <source>
        <dbReference type="Pfam" id="PF01095"/>
    </source>
</evidence>
<evidence type="ECO:0000256" key="3">
    <source>
        <dbReference type="ARBA" id="ARBA00013229"/>
    </source>
</evidence>
<organism evidence="8 9">
    <name type="scientific">Hyphodiscus hymeniophilus</name>
    <dbReference type="NCBI Taxonomy" id="353542"/>
    <lineage>
        <taxon>Eukaryota</taxon>
        <taxon>Fungi</taxon>
        <taxon>Dikarya</taxon>
        <taxon>Ascomycota</taxon>
        <taxon>Pezizomycotina</taxon>
        <taxon>Leotiomycetes</taxon>
        <taxon>Helotiales</taxon>
        <taxon>Hyphodiscaceae</taxon>
        <taxon>Hyphodiscus</taxon>
    </lineage>
</organism>
<evidence type="ECO:0000256" key="5">
    <source>
        <dbReference type="ARBA" id="ARBA00023085"/>
    </source>
</evidence>
<dbReference type="PANTHER" id="PTHR31321">
    <property type="entry name" value="ACYL-COA THIOESTER HYDROLASE YBHC-RELATED"/>
    <property type="match status" value="1"/>
</dbReference>
<feature type="chain" id="PRO_5040432444" description="pectinesterase" evidence="6">
    <location>
        <begin position="20"/>
        <end position="408"/>
    </location>
</feature>
<dbReference type="InterPro" id="IPR011050">
    <property type="entry name" value="Pectin_lyase_fold/virulence"/>
</dbReference>
<dbReference type="InterPro" id="IPR000070">
    <property type="entry name" value="Pectinesterase_cat"/>
</dbReference>
<dbReference type="InterPro" id="IPR012334">
    <property type="entry name" value="Pectin_lyas_fold"/>
</dbReference>
<dbReference type="GO" id="GO:0045490">
    <property type="term" value="P:pectin catabolic process"/>
    <property type="evidence" value="ECO:0007669"/>
    <property type="project" value="TreeGrafter"/>
</dbReference>
<dbReference type="GO" id="GO:0042545">
    <property type="term" value="P:cell wall modification"/>
    <property type="evidence" value="ECO:0007669"/>
    <property type="project" value="InterPro"/>
</dbReference>
<dbReference type="Proteomes" id="UP000785200">
    <property type="component" value="Unassembled WGS sequence"/>
</dbReference>
<feature type="domain" description="Pectinesterase catalytic" evidence="7">
    <location>
        <begin position="181"/>
        <end position="366"/>
    </location>
</feature>
<name>A0A9P6VJ30_9HELO</name>
<dbReference type="OrthoDB" id="3934656at2759"/>
<dbReference type="Pfam" id="PF01095">
    <property type="entry name" value="Pectinesterase"/>
    <property type="match status" value="1"/>
</dbReference>
<evidence type="ECO:0000256" key="4">
    <source>
        <dbReference type="ARBA" id="ARBA00022801"/>
    </source>
</evidence>
<evidence type="ECO:0000256" key="2">
    <source>
        <dbReference type="ARBA" id="ARBA00008891"/>
    </source>
</evidence>